<name>A0AA96RHM3_9BACL</name>
<dbReference type="Proteomes" id="UP001305702">
    <property type="component" value="Chromosome"/>
</dbReference>
<accession>A0AA96RHM3</accession>
<proteinExistence type="predicted"/>
<gene>
    <name evidence="1" type="ORF">MJA45_27315</name>
</gene>
<dbReference type="RefSeq" id="WP_315605040.1">
    <property type="nucleotide sequence ID" value="NZ_CP130318.1"/>
</dbReference>
<organism evidence="1 2">
    <name type="scientific">Paenibacillus aurantius</name>
    <dbReference type="NCBI Taxonomy" id="2918900"/>
    <lineage>
        <taxon>Bacteria</taxon>
        <taxon>Bacillati</taxon>
        <taxon>Bacillota</taxon>
        <taxon>Bacilli</taxon>
        <taxon>Bacillales</taxon>
        <taxon>Paenibacillaceae</taxon>
        <taxon>Paenibacillus</taxon>
    </lineage>
</organism>
<sequence length="64" mass="7623">MRTELQIKRKRNELLQQTKDLQTRLADVMEDGEAERLKRRLEETEGMILLLDWVLNEPIGSYHA</sequence>
<dbReference type="KEGG" id="paun:MJA45_27315"/>
<protein>
    <submittedName>
        <fullName evidence="1">Uncharacterized protein</fullName>
    </submittedName>
</protein>
<evidence type="ECO:0000313" key="1">
    <source>
        <dbReference type="EMBL" id="WNQ11264.1"/>
    </source>
</evidence>
<dbReference type="AlphaFoldDB" id="A0AA96RHM3"/>
<keyword evidence="2" id="KW-1185">Reference proteome</keyword>
<dbReference type="EMBL" id="CP130318">
    <property type="protein sequence ID" value="WNQ11264.1"/>
    <property type="molecule type" value="Genomic_DNA"/>
</dbReference>
<reference evidence="1 2" key="1">
    <citation type="submission" date="2022-02" db="EMBL/GenBank/DDBJ databases">
        <title>Paenibacillus sp. MBLB1776 Whole Genome Shotgun Sequencing.</title>
        <authorList>
            <person name="Hwang C.Y."/>
            <person name="Cho E.-S."/>
            <person name="Seo M.-J."/>
        </authorList>
    </citation>
    <scope>NUCLEOTIDE SEQUENCE [LARGE SCALE GENOMIC DNA]</scope>
    <source>
        <strain evidence="1 2">MBLB1776</strain>
    </source>
</reference>
<evidence type="ECO:0000313" key="2">
    <source>
        <dbReference type="Proteomes" id="UP001305702"/>
    </source>
</evidence>